<comment type="pathway">
    <text evidence="1">Mycotoxin biosynthesis.</text>
</comment>
<evidence type="ECO:0000256" key="2">
    <source>
        <dbReference type="ARBA" id="ARBA00035112"/>
    </source>
</evidence>
<name>M2UTT0_COCH5</name>
<proteinExistence type="inferred from homology"/>
<evidence type="ECO:0000256" key="1">
    <source>
        <dbReference type="ARBA" id="ARBA00004685"/>
    </source>
</evidence>
<feature type="region of interest" description="Disordered" evidence="3">
    <location>
        <begin position="1"/>
        <end position="23"/>
    </location>
</feature>
<reference evidence="5 6" key="1">
    <citation type="journal article" date="2012" name="PLoS Pathog.">
        <title>Diverse lifestyles and strategies of plant pathogenesis encoded in the genomes of eighteen Dothideomycetes fungi.</title>
        <authorList>
            <person name="Ohm R.A."/>
            <person name="Feau N."/>
            <person name="Henrissat B."/>
            <person name="Schoch C.L."/>
            <person name="Horwitz B.A."/>
            <person name="Barry K.W."/>
            <person name="Condon B.J."/>
            <person name="Copeland A.C."/>
            <person name="Dhillon B."/>
            <person name="Glaser F."/>
            <person name="Hesse C.N."/>
            <person name="Kosti I."/>
            <person name="LaButti K."/>
            <person name="Lindquist E.A."/>
            <person name="Lucas S."/>
            <person name="Salamov A.A."/>
            <person name="Bradshaw R.E."/>
            <person name="Ciuffetti L."/>
            <person name="Hamelin R.C."/>
            <person name="Kema G.H.J."/>
            <person name="Lawrence C."/>
            <person name="Scott J.A."/>
            <person name="Spatafora J.W."/>
            <person name="Turgeon B.G."/>
            <person name="de Wit P.J.G.M."/>
            <person name="Zhong S."/>
            <person name="Goodwin S.B."/>
            <person name="Grigoriev I.V."/>
        </authorList>
    </citation>
    <scope>NUCLEOTIDE SEQUENCE [LARGE SCALE GENOMIC DNA]</scope>
    <source>
        <strain evidence="6">C5 / ATCC 48332 / race O</strain>
    </source>
</reference>
<dbReference type="OMA" id="DSISIWA"/>
<dbReference type="Pfam" id="PF11807">
    <property type="entry name" value="UstYa"/>
    <property type="match status" value="1"/>
</dbReference>
<dbReference type="PANTHER" id="PTHR33365">
    <property type="entry name" value="YALI0B05434P"/>
    <property type="match status" value="1"/>
</dbReference>
<gene>
    <name evidence="5" type="ORF">COCHEDRAFT_1021363</name>
</gene>
<accession>M2UTT0</accession>
<dbReference type="STRING" id="701091.M2UTT0"/>
<dbReference type="eggNOG" id="ENOG502SR2C">
    <property type="taxonomic scope" value="Eukaryota"/>
</dbReference>
<organism evidence="5 6">
    <name type="scientific">Cochliobolus heterostrophus (strain C5 / ATCC 48332 / race O)</name>
    <name type="common">Southern corn leaf blight fungus</name>
    <name type="synonym">Bipolaris maydis</name>
    <dbReference type="NCBI Taxonomy" id="701091"/>
    <lineage>
        <taxon>Eukaryota</taxon>
        <taxon>Fungi</taxon>
        <taxon>Dikarya</taxon>
        <taxon>Ascomycota</taxon>
        <taxon>Pezizomycotina</taxon>
        <taxon>Dothideomycetes</taxon>
        <taxon>Pleosporomycetidae</taxon>
        <taxon>Pleosporales</taxon>
        <taxon>Pleosporineae</taxon>
        <taxon>Pleosporaceae</taxon>
        <taxon>Bipolaris</taxon>
    </lineage>
</organism>
<sequence>MNLTHTAKYKSVQQSDDEDSDSLPIPESRIPTWLYIGWGLAFAFALSTAYLFIRLLNTTHLEVTANNGSHSNGFMTEFPIAKPYIREKLTMFWGGPRWYDNGTAYKLHNPDEPMYVGPPSDEIDAAWEELLKGRYMQVSEEEAELTFGKPHGLHHHENGVGYLVGLDGLHTLHCVDQLRRALDRDYYFGKKTVMAFPDRGHRDHCLDHIRQQLMCHADLTPVPVIWYPGYGRSFVQSDVYHTCRDWNAIREFVSSRPMTHV</sequence>
<keyword evidence="4" id="KW-0812">Transmembrane</keyword>
<evidence type="ECO:0000256" key="3">
    <source>
        <dbReference type="SAM" id="MobiDB-lite"/>
    </source>
</evidence>
<keyword evidence="4" id="KW-0472">Membrane</keyword>
<dbReference type="OrthoDB" id="3687641at2759"/>
<dbReference type="InterPro" id="IPR021765">
    <property type="entry name" value="UstYa-like"/>
</dbReference>
<dbReference type="Proteomes" id="UP000016936">
    <property type="component" value="Unassembled WGS sequence"/>
</dbReference>
<dbReference type="EMBL" id="KB445576">
    <property type="protein sequence ID" value="EMD91267.1"/>
    <property type="molecule type" value="Genomic_DNA"/>
</dbReference>
<dbReference type="GO" id="GO:0043386">
    <property type="term" value="P:mycotoxin biosynthetic process"/>
    <property type="evidence" value="ECO:0007669"/>
    <property type="project" value="InterPro"/>
</dbReference>
<protein>
    <submittedName>
        <fullName evidence="5">Uncharacterized protein</fullName>
    </submittedName>
</protein>
<keyword evidence="6" id="KW-1185">Reference proteome</keyword>
<evidence type="ECO:0000313" key="5">
    <source>
        <dbReference type="EMBL" id="EMD91267.1"/>
    </source>
</evidence>
<reference evidence="6" key="2">
    <citation type="journal article" date="2013" name="PLoS Genet.">
        <title>Comparative genome structure, secondary metabolite, and effector coding capacity across Cochliobolus pathogens.</title>
        <authorList>
            <person name="Condon B.J."/>
            <person name="Leng Y."/>
            <person name="Wu D."/>
            <person name="Bushley K.E."/>
            <person name="Ohm R.A."/>
            <person name="Otillar R."/>
            <person name="Martin J."/>
            <person name="Schackwitz W."/>
            <person name="Grimwood J."/>
            <person name="MohdZainudin N."/>
            <person name="Xue C."/>
            <person name="Wang R."/>
            <person name="Manning V.A."/>
            <person name="Dhillon B."/>
            <person name="Tu Z.J."/>
            <person name="Steffenson B.J."/>
            <person name="Salamov A."/>
            <person name="Sun H."/>
            <person name="Lowry S."/>
            <person name="LaButti K."/>
            <person name="Han J."/>
            <person name="Copeland A."/>
            <person name="Lindquist E."/>
            <person name="Barry K."/>
            <person name="Schmutz J."/>
            <person name="Baker S.E."/>
            <person name="Ciuffetti L.M."/>
            <person name="Grigoriev I.V."/>
            <person name="Zhong S."/>
            <person name="Turgeon B.G."/>
        </authorList>
    </citation>
    <scope>NUCLEOTIDE SEQUENCE [LARGE SCALE GENOMIC DNA]</scope>
    <source>
        <strain evidence="6">C5 / ATCC 48332 / race O</strain>
    </source>
</reference>
<comment type="similarity">
    <text evidence="2">Belongs to the ustYa family.</text>
</comment>
<evidence type="ECO:0000313" key="6">
    <source>
        <dbReference type="Proteomes" id="UP000016936"/>
    </source>
</evidence>
<dbReference type="AlphaFoldDB" id="M2UTT0"/>
<evidence type="ECO:0000256" key="4">
    <source>
        <dbReference type="SAM" id="Phobius"/>
    </source>
</evidence>
<keyword evidence="4" id="KW-1133">Transmembrane helix</keyword>
<feature type="transmembrane region" description="Helical" evidence="4">
    <location>
        <begin position="33"/>
        <end position="53"/>
    </location>
</feature>
<dbReference type="HOGENOM" id="CLU_042941_2_3_1"/>
<dbReference type="PANTHER" id="PTHR33365:SF4">
    <property type="entry name" value="CYCLOCHLOROTINE BIOSYNTHESIS PROTEIN O"/>
    <property type="match status" value="1"/>
</dbReference>